<feature type="coiled-coil region" evidence="1">
    <location>
        <begin position="177"/>
        <end position="216"/>
    </location>
</feature>
<accession>A0A1Y2EBA6</accession>
<feature type="region of interest" description="Disordered" evidence="2">
    <location>
        <begin position="250"/>
        <end position="290"/>
    </location>
</feature>
<evidence type="ECO:0000256" key="2">
    <source>
        <dbReference type="SAM" id="MobiDB-lite"/>
    </source>
</evidence>
<dbReference type="Proteomes" id="UP000193689">
    <property type="component" value="Unassembled WGS sequence"/>
</dbReference>
<evidence type="ECO:0000313" key="3">
    <source>
        <dbReference type="EMBL" id="ORY68546.1"/>
    </source>
</evidence>
<dbReference type="EMBL" id="MCFJ01000003">
    <property type="protein sequence ID" value="ORY68546.1"/>
    <property type="molecule type" value="Genomic_DNA"/>
</dbReference>
<organism evidence="3 4">
    <name type="scientific">Pseudomassariella vexata</name>
    <dbReference type="NCBI Taxonomy" id="1141098"/>
    <lineage>
        <taxon>Eukaryota</taxon>
        <taxon>Fungi</taxon>
        <taxon>Dikarya</taxon>
        <taxon>Ascomycota</taxon>
        <taxon>Pezizomycotina</taxon>
        <taxon>Sordariomycetes</taxon>
        <taxon>Xylariomycetidae</taxon>
        <taxon>Amphisphaeriales</taxon>
        <taxon>Pseudomassariaceae</taxon>
        <taxon>Pseudomassariella</taxon>
    </lineage>
</organism>
<dbReference type="AlphaFoldDB" id="A0A1Y2EBA6"/>
<comment type="caution">
    <text evidence="3">The sequence shown here is derived from an EMBL/GenBank/DDBJ whole genome shotgun (WGS) entry which is preliminary data.</text>
</comment>
<evidence type="ECO:0000256" key="1">
    <source>
        <dbReference type="SAM" id="Coils"/>
    </source>
</evidence>
<protein>
    <submittedName>
        <fullName evidence="3">Uncharacterized protein</fullName>
    </submittedName>
</protein>
<name>A0A1Y2EBA6_9PEZI</name>
<dbReference type="RefSeq" id="XP_040718833.1">
    <property type="nucleotide sequence ID" value="XM_040863451.1"/>
</dbReference>
<sequence>MNPYLYYQYPAYRRVELAVGDMRPSAVPYDPRFHTAGFYVGPTQEQMLIGYLHSMNESFATLAEEVRWIREQIAEIILWSSVESPISSASSWSQVDLPEAHGEYPRPCCHFGSSSTSSRSWNRSTSSSASYTDVPAFARKVAGRFRGQDQNDSSQSGSITATMNELAPSFRLLEGDLEETRSRLQDLRVSAEETQAEHIQEKVRLLADRLEESINQDLARIRLIHEAQDYTELAAFSETLIPIDSSRHLGSSRWVDSSKDGQGSEPVCSRNSSPLSPHVKIPTTGENDFKSAENRDYASSVEDESGEELIVTGNESAIASQLLRPAGYTVEKEARGSEWMSEEKEVPAALLGHWRKRWLSGAEHHDRQRRAIVEEPEGPSMQIPKGGKYFGLNRLEASTLCQIRTEK</sequence>
<dbReference type="OrthoDB" id="10677475at2759"/>
<proteinExistence type="predicted"/>
<dbReference type="InParanoid" id="A0A1Y2EBA6"/>
<evidence type="ECO:0000313" key="4">
    <source>
        <dbReference type="Proteomes" id="UP000193689"/>
    </source>
</evidence>
<reference evidence="3 4" key="1">
    <citation type="submission" date="2016-07" db="EMBL/GenBank/DDBJ databases">
        <title>Pervasive Adenine N6-methylation of Active Genes in Fungi.</title>
        <authorList>
            <consortium name="DOE Joint Genome Institute"/>
            <person name="Mondo S.J."/>
            <person name="Dannebaum R.O."/>
            <person name="Kuo R.C."/>
            <person name="Labutti K."/>
            <person name="Haridas S."/>
            <person name="Kuo A."/>
            <person name="Salamov A."/>
            <person name="Ahrendt S.R."/>
            <person name="Lipzen A."/>
            <person name="Sullivan W."/>
            <person name="Andreopoulos W.B."/>
            <person name="Clum A."/>
            <person name="Lindquist E."/>
            <person name="Daum C."/>
            <person name="Ramamoorthy G.K."/>
            <person name="Gryganskyi A."/>
            <person name="Culley D."/>
            <person name="Magnuson J.K."/>
            <person name="James T.Y."/>
            <person name="O'Malley M.A."/>
            <person name="Stajich J.E."/>
            <person name="Spatafora J.W."/>
            <person name="Visel A."/>
            <person name="Grigoriev I.V."/>
        </authorList>
    </citation>
    <scope>NUCLEOTIDE SEQUENCE [LARGE SCALE GENOMIC DNA]</scope>
    <source>
        <strain evidence="3 4">CBS 129021</strain>
    </source>
</reference>
<gene>
    <name evidence="3" type="ORF">BCR38DRAFT_482032</name>
</gene>
<dbReference type="GeneID" id="63779663"/>
<keyword evidence="1" id="KW-0175">Coiled coil</keyword>
<keyword evidence="4" id="KW-1185">Reference proteome</keyword>